<proteinExistence type="predicted"/>
<evidence type="ECO:0000313" key="3">
    <source>
        <dbReference type="Proteomes" id="UP001255856"/>
    </source>
</evidence>
<dbReference type="AlphaFoldDB" id="A0AAD9IIA4"/>
<protein>
    <submittedName>
        <fullName evidence="2">Uncharacterized protein</fullName>
    </submittedName>
</protein>
<dbReference type="EMBL" id="JASFZW010000006">
    <property type="protein sequence ID" value="KAK2077619.1"/>
    <property type="molecule type" value="Genomic_DNA"/>
</dbReference>
<name>A0AAD9IIA4_PROWI</name>
<organism evidence="2 3">
    <name type="scientific">Prototheca wickerhamii</name>
    <dbReference type="NCBI Taxonomy" id="3111"/>
    <lineage>
        <taxon>Eukaryota</taxon>
        <taxon>Viridiplantae</taxon>
        <taxon>Chlorophyta</taxon>
        <taxon>core chlorophytes</taxon>
        <taxon>Trebouxiophyceae</taxon>
        <taxon>Chlorellales</taxon>
        <taxon>Chlorellaceae</taxon>
        <taxon>Prototheca</taxon>
    </lineage>
</organism>
<reference evidence="2" key="1">
    <citation type="submission" date="2021-01" db="EMBL/GenBank/DDBJ databases">
        <authorList>
            <person name="Eckstrom K.M.E."/>
        </authorList>
    </citation>
    <scope>NUCLEOTIDE SEQUENCE</scope>
    <source>
        <strain evidence="2">UVCC 0001</strain>
    </source>
</reference>
<comment type="caution">
    <text evidence="2">The sequence shown here is derived from an EMBL/GenBank/DDBJ whole genome shotgun (WGS) entry which is preliminary data.</text>
</comment>
<feature type="region of interest" description="Disordered" evidence="1">
    <location>
        <begin position="152"/>
        <end position="176"/>
    </location>
</feature>
<feature type="region of interest" description="Disordered" evidence="1">
    <location>
        <begin position="1"/>
        <end position="70"/>
    </location>
</feature>
<evidence type="ECO:0000256" key="1">
    <source>
        <dbReference type="SAM" id="MobiDB-lite"/>
    </source>
</evidence>
<keyword evidence="3" id="KW-1185">Reference proteome</keyword>
<evidence type="ECO:0000313" key="2">
    <source>
        <dbReference type="EMBL" id="KAK2077619.1"/>
    </source>
</evidence>
<sequence>MPRSPFADAVPPWEKPDQGESCENAGPPESFLSPVPMKERRPSTAPLGSPPMALHTPVRPAGGLPLPKALQPTPSFSSWMVDATAVGKPPPARPSRDPLADILDCLPGRPRRRLDPQPAQPPSALEKLLASDSIQDAVAMDQVAEWDAAVKAATATPPRPGTSPPGTTRVSMRLQF</sequence>
<gene>
    <name evidence="2" type="ORF">QBZ16_004464</name>
</gene>
<accession>A0AAD9IIA4</accession>
<dbReference type="Proteomes" id="UP001255856">
    <property type="component" value="Unassembled WGS sequence"/>
</dbReference>